<feature type="compositionally biased region" description="Low complexity" evidence="1">
    <location>
        <begin position="137"/>
        <end position="167"/>
    </location>
</feature>
<keyword evidence="2" id="KW-1133">Transmembrane helix</keyword>
<keyword evidence="2" id="KW-0812">Transmembrane</keyword>
<dbReference type="EMBL" id="BMNK01000010">
    <property type="protein sequence ID" value="GGP11587.1"/>
    <property type="molecule type" value="Genomic_DNA"/>
</dbReference>
<evidence type="ECO:0000313" key="4">
    <source>
        <dbReference type="Proteomes" id="UP000660745"/>
    </source>
</evidence>
<dbReference type="Proteomes" id="UP000660745">
    <property type="component" value="Unassembled WGS sequence"/>
</dbReference>
<sequence>MSPLRAIRPGSRNRLAPAAGVATVLAIAGLGILLAFTGPRNPLRKSAPEFDQENALFDGSRTPSHSPWPAPVSSPSPTPTPTSPADGFLDLITPSTPGPNVPSTPDPNVPKAPESTPALSRPAPSRTTTPGWVRVLPAPTRKAASPRPSRSPTARAATPAARTSPAVTPAPEPPAPENRATEPRATEPRAPEPRATVRVGPNPCATFQDLRQDYCYRLLEGLSR</sequence>
<keyword evidence="4" id="KW-1185">Reference proteome</keyword>
<comment type="caution">
    <text evidence="3">The sequence shown here is derived from an EMBL/GenBank/DDBJ whole genome shotgun (WGS) entry which is preliminary data.</text>
</comment>
<accession>A0A918A9Q7</accession>
<name>A0A918A9Q7_9ACTN</name>
<reference evidence="3" key="2">
    <citation type="submission" date="2020-09" db="EMBL/GenBank/DDBJ databases">
        <authorList>
            <person name="Sun Q."/>
            <person name="Zhou Y."/>
        </authorList>
    </citation>
    <scope>NUCLEOTIDE SEQUENCE</scope>
    <source>
        <strain evidence="3">CGMCC 4.7430</strain>
    </source>
</reference>
<keyword evidence="2" id="KW-0472">Membrane</keyword>
<evidence type="ECO:0000256" key="2">
    <source>
        <dbReference type="SAM" id="Phobius"/>
    </source>
</evidence>
<protein>
    <submittedName>
        <fullName evidence="3">Uncharacterized protein</fullName>
    </submittedName>
</protein>
<proteinExistence type="predicted"/>
<gene>
    <name evidence="3" type="ORF">GCM10012278_55780</name>
</gene>
<dbReference type="AlphaFoldDB" id="A0A918A9Q7"/>
<feature type="region of interest" description="Disordered" evidence="1">
    <location>
        <begin position="55"/>
        <end position="205"/>
    </location>
</feature>
<organism evidence="3 4">
    <name type="scientific">Nonomuraea glycinis</name>
    <dbReference type="NCBI Taxonomy" id="2047744"/>
    <lineage>
        <taxon>Bacteria</taxon>
        <taxon>Bacillati</taxon>
        <taxon>Actinomycetota</taxon>
        <taxon>Actinomycetes</taxon>
        <taxon>Streptosporangiales</taxon>
        <taxon>Streptosporangiaceae</taxon>
        <taxon>Nonomuraea</taxon>
    </lineage>
</organism>
<feature type="compositionally biased region" description="Basic and acidic residues" evidence="1">
    <location>
        <begin position="179"/>
        <end position="192"/>
    </location>
</feature>
<feature type="transmembrane region" description="Helical" evidence="2">
    <location>
        <begin position="15"/>
        <end position="36"/>
    </location>
</feature>
<feature type="compositionally biased region" description="Pro residues" evidence="1">
    <location>
        <begin position="66"/>
        <end position="82"/>
    </location>
</feature>
<reference evidence="3" key="1">
    <citation type="journal article" date="2014" name="Int. J. Syst. Evol. Microbiol.">
        <title>Complete genome sequence of Corynebacterium casei LMG S-19264T (=DSM 44701T), isolated from a smear-ripened cheese.</title>
        <authorList>
            <consortium name="US DOE Joint Genome Institute (JGI-PGF)"/>
            <person name="Walter F."/>
            <person name="Albersmeier A."/>
            <person name="Kalinowski J."/>
            <person name="Ruckert C."/>
        </authorList>
    </citation>
    <scope>NUCLEOTIDE SEQUENCE</scope>
    <source>
        <strain evidence="3">CGMCC 4.7430</strain>
    </source>
</reference>
<evidence type="ECO:0000313" key="3">
    <source>
        <dbReference type="EMBL" id="GGP11587.1"/>
    </source>
</evidence>
<feature type="compositionally biased region" description="Pro residues" evidence="1">
    <location>
        <begin position="96"/>
        <end position="110"/>
    </location>
</feature>
<evidence type="ECO:0000256" key="1">
    <source>
        <dbReference type="SAM" id="MobiDB-lite"/>
    </source>
</evidence>